<reference evidence="1" key="1">
    <citation type="submission" date="2023-06" db="EMBL/GenBank/DDBJ databases">
        <title>Genome-scale phylogeny and comparative genomics of the fungal order Sordariales.</title>
        <authorList>
            <consortium name="Lawrence Berkeley National Laboratory"/>
            <person name="Hensen N."/>
            <person name="Bonometti L."/>
            <person name="Westerberg I."/>
            <person name="Brannstrom I.O."/>
            <person name="Guillou S."/>
            <person name="Cros-Aarteil S."/>
            <person name="Calhoun S."/>
            <person name="Haridas S."/>
            <person name="Kuo A."/>
            <person name="Mondo S."/>
            <person name="Pangilinan J."/>
            <person name="Riley R."/>
            <person name="Labutti K."/>
            <person name="Andreopoulos B."/>
            <person name="Lipzen A."/>
            <person name="Chen C."/>
            <person name="Yanf M."/>
            <person name="Daum C."/>
            <person name="Ng V."/>
            <person name="Clum A."/>
            <person name="Steindorff A."/>
            <person name="Ohm R."/>
            <person name="Martin F."/>
            <person name="Silar P."/>
            <person name="Natvig D."/>
            <person name="Lalanne C."/>
            <person name="Gautier V."/>
            <person name="Ament-Velasquez S.L."/>
            <person name="Kruys A."/>
            <person name="Hutchinson M.I."/>
            <person name="Powell A.J."/>
            <person name="Barry K."/>
            <person name="Miller A.N."/>
            <person name="Grigoriev I.V."/>
            <person name="Debuchy R."/>
            <person name="Gladieux P."/>
            <person name="Thoren M.H."/>
            <person name="Johannesson H."/>
        </authorList>
    </citation>
    <scope>NUCLEOTIDE SEQUENCE</scope>
    <source>
        <strain evidence="1">SMH2532-1</strain>
    </source>
</reference>
<keyword evidence="2" id="KW-1185">Reference proteome</keyword>
<sequence length="148" mass="15780">MLKPACLCTWWSRCSSVSLGGASSRWLPDSPFHSTPLRVLRMDPSSCSRPSSPRPGRCWPLPAADSLDGIVSQASEPIAPPKPPCSASSFAQLGRTCCKSAACAGLCPRRFALPGRSFVSAACFFSIRSALSRRAALLSSLRYSSMPD</sequence>
<dbReference type="EMBL" id="JAULSV010000001">
    <property type="protein sequence ID" value="KAK0655511.1"/>
    <property type="molecule type" value="Genomic_DNA"/>
</dbReference>
<accession>A0AA39YPQ6</accession>
<protein>
    <submittedName>
        <fullName evidence="1">Uncharacterized protein</fullName>
    </submittedName>
</protein>
<name>A0AA39YPQ6_9PEZI</name>
<proteinExistence type="predicted"/>
<gene>
    <name evidence="1" type="ORF">B0T16DRAFT_13260</name>
</gene>
<evidence type="ECO:0000313" key="1">
    <source>
        <dbReference type="EMBL" id="KAK0655511.1"/>
    </source>
</evidence>
<organism evidence="1 2">
    <name type="scientific">Cercophora newfieldiana</name>
    <dbReference type="NCBI Taxonomy" id="92897"/>
    <lineage>
        <taxon>Eukaryota</taxon>
        <taxon>Fungi</taxon>
        <taxon>Dikarya</taxon>
        <taxon>Ascomycota</taxon>
        <taxon>Pezizomycotina</taxon>
        <taxon>Sordariomycetes</taxon>
        <taxon>Sordariomycetidae</taxon>
        <taxon>Sordariales</taxon>
        <taxon>Lasiosphaeriaceae</taxon>
        <taxon>Cercophora</taxon>
    </lineage>
</organism>
<dbReference type="AlphaFoldDB" id="A0AA39YPQ6"/>
<comment type="caution">
    <text evidence="1">The sequence shown here is derived from an EMBL/GenBank/DDBJ whole genome shotgun (WGS) entry which is preliminary data.</text>
</comment>
<evidence type="ECO:0000313" key="2">
    <source>
        <dbReference type="Proteomes" id="UP001174936"/>
    </source>
</evidence>
<dbReference type="Proteomes" id="UP001174936">
    <property type="component" value="Unassembled WGS sequence"/>
</dbReference>